<dbReference type="RefSeq" id="WP_375355034.1">
    <property type="nucleotide sequence ID" value="NZ_JBHHMI010000006.1"/>
</dbReference>
<keyword evidence="2" id="KW-1185">Reference proteome</keyword>
<protein>
    <submittedName>
        <fullName evidence="1">Uncharacterized protein</fullName>
    </submittedName>
</protein>
<evidence type="ECO:0000313" key="2">
    <source>
        <dbReference type="Proteomes" id="UP001580346"/>
    </source>
</evidence>
<comment type="caution">
    <text evidence="1">The sequence shown here is derived from an EMBL/GenBank/DDBJ whole genome shotgun (WGS) entry which is preliminary data.</text>
</comment>
<accession>A0ABV5AS80</accession>
<dbReference type="EMBL" id="JBHHMI010000006">
    <property type="protein sequence ID" value="MFB5267074.1"/>
    <property type="molecule type" value="Genomic_DNA"/>
</dbReference>
<evidence type="ECO:0000313" key="1">
    <source>
        <dbReference type="EMBL" id="MFB5267074.1"/>
    </source>
</evidence>
<name>A0ABV5AS80_9BACL</name>
<reference evidence="1 2" key="1">
    <citation type="submission" date="2024-09" db="EMBL/GenBank/DDBJ databases">
        <title>Paenibacillus zeirhizospherea sp. nov., isolated from surface of the maize (Zea mays) roots in a horticulture field, Hungary.</title>
        <authorList>
            <person name="Marton D."/>
            <person name="Farkas M."/>
            <person name="Bedics A."/>
            <person name="Toth E."/>
            <person name="Tancsics A."/>
            <person name="Boka K."/>
            <person name="Maroti G."/>
            <person name="Kriszt B."/>
            <person name="Cserhati M."/>
        </authorList>
    </citation>
    <scope>NUCLEOTIDE SEQUENCE [LARGE SCALE GENOMIC DNA]</scope>
    <source>
        <strain evidence="1 2">KCTC 33519</strain>
    </source>
</reference>
<proteinExistence type="predicted"/>
<dbReference type="Proteomes" id="UP001580346">
    <property type="component" value="Unassembled WGS sequence"/>
</dbReference>
<sequence length="141" mass="15817">MKAVPKVDIKGLYIEDVVVDDAFSGVVSFYSDALLSDLDQTQTMRRIAGYTVGIPVPERLYYPRFDLEAWDAYQKQLEESKSASETGQQELSTFWIEGLTPEEIAKLTAAPQQEPSETDQLKQRIADLELALAQLMAGKQK</sequence>
<gene>
    <name evidence="1" type="ORF">ACE41H_09785</name>
</gene>
<organism evidence="1 2">
    <name type="scientific">Paenibacillus enshidis</name>
    <dbReference type="NCBI Taxonomy" id="1458439"/>
    <lineage>
        <taxon>Bacteria</taxon>
        <taxon>Bacillati</taxon>
        <taxon>Bacillota</taxon>
        <taxon>Bacilli</taxon>
        <taxon>Bacillales</taxon>
        <taxon>Paenibacillaceae</taxon>
        <taxon>Paenibacillus</taxon>
    </lineage>
</organism>